<keyword evidence="1" id="KW-0418">Kinase</keyword>
<dbReference type="Proteomes" id="UP000031186">
    <property type="component" value="Unassembled WGS sequence"/>
</dbReference>
<dbReference type="PANTHER" id="PTHR42905">
    <property type="entry name" value="PHOSPHOENOLPYRUVATE CARBOXYLASE"/>
    <property type="match status" value="1"/>
</dbReference>
<dbReference type="OrthoDB" id="1923844at2759"/>
<accession>A0A0B4GN48</accession>
<dbReference type="EMBL" id="AZNF01000002">
    <property type="protein sequence ID" value="KID69634.1"/>
    <property type="molecule type" value="Genomic_DNA"/>
</dbReference>
<dbReference type="VEuPathDB" id="FungiDB:MAN_02148"/>
<dbReference type="AlphaFoldDB" id="A0A0B4GN48"/>
<comment type="caution">
    <text evidence="1">The sequence shown here is derived from an EMBL/GenBank/DDBJ whole genome shotgun (WGS) entry which is preliminary data.</text>
</comment>
<organism evidence="1 2">
    <name type="scientific">Metarhizium anisopliae (strain ARSEF 549)</name>
    <dbReference type="NCBI Taxonomy" id="3151832"/>
    <lineage>
        <taxon>Eukaryota</taxon>
        <taxon>Fungi</taxon>
        <taxon>Dikarya</taxon>
        <taxon>Ascomycota</taxon>
        <taxon>Pezizomycotina</taxon>
        <taxon>Sordariomycetes</taxon>
        <taxon>Hypocreomycetidae</taxon>
        <taxon>Hypocreales</taxon>
        <taxon>Clavicipitaceae</taxon>
        <taxon>Metarhizium</taxon>
    </lineage>
</organism>
<dbReference type="InterPro" id="IPR039556">
    <property type="entry name" value="ICL/PEPM"/>
</dbReference>
<name>A0A0B4GN48_METAF</name>
<protein>
    <submittedName>
        <fullName evidence="1">Pyruvate/Phosphoenolpyruvate kinase</fullName>
    </submittedName>
</protein>
<dbReference type="InterPro" id="IPR040442">
    <property type="entry name" value="Pyrv_kinase-like_dom_sf"/>
</dbReference>
<dbReference type="SUPFAM" id="SSF51621">
    <property type="entry name" value="Phosphoenolpyruvate/pyruvate domain"/>
    <property type="match status" value="1"/>
</dbReference>
<dbReference type="CDD" id="cd00377">
    <property type="entry name" value="ICL_PEPM"/>
    <property type="match status" value="1"/>
</dbReference>
<gene>
    <name evidence="1" type="ORF">MAN_02148</name>
</gene>
<reference evidence="1 2" key="1">
    <citation type="journal article" date="2014" name="Proc. Natl. Acad. Sci. U.S.A.">
        <title>Trajectory and genomic determinants of fungal-pathogen speciation and host adaptation.</title>
        <authorList>
            <person name="Hu X."/>
            <person name="Xiao G."/>
            <person name="Zheng P."/>
            <person name="Shang Y."/>
            <person name="Su Y."/>
            <person name="Zhang X."/>
            <person name="Liu X."/>
            <person name="Zhan S."/>
            <person name="St Leger R.J."/>
            <person name="Wang C."/>
        </authorList>
    </citation>
    <scope>NUCLEOTIDE SEQUENCE [LARGE SCALE GENOMIC DNA]</scope>
    <source>
        <strain evidence="1 2">ARSEF 549</strain>
    </source>
</reference>
<keyword evidence="2" id="KW-1185">Reference proteome</keyword>
<keyword evidence="1" id="KW-0670">Pyruvate</keyword>
<evidence type="ECO:0000313" key="2">
    <source>
        <dbReference type="Proteomes" id="UP000031186"/>
    </source>
</evidence>
<keyword evidence="1" id="KW-0808">Transferase</keyword>
<dbReference type="Pfam" id="PF13714">
    <property type="entry name" value="PEP_mutase"/>
    <property type="match status" value="1"/>
</dbReference>
<dbReference type="HOGENOM" id="CLU_027389_3_0_1"/>
<feature type="non-terminal residue" evidence="1">
    <location>
        <position position="1"/>
    </location>
</feature>
<evidence type="ECO:0000313" key="1">
    <source>
        <dbReference type="EMBL" id="KID69634.1"/>
    </source>
</evidence>
<dbReference type="Gene3D" id="3.20.20.60">
    <property type="entry name" value="Phosphoenolpyruvate-binding domains"/>
    <property type="match status" value="2"/>
</dbReference>
<dbReference type="InterPro" id="IPR015813">
    <property type="entry name" value="Pyrv/PenolPyrv_kinase-like_dom"/>
</dbReference>
<dbReference type="GO" id="GO:0016301">
    <property type="term" value="F:kinase activity"/>
    <property type="evidence" value="ECO:0007669"/>
    <property type="project" value="UniProtKB-KW"/>
</dbReference>
<proteinExistence type="predicted"/>
<dbReference type="PANTHER" id="PTHR42905:SF2">
    <property type="entry name" value="PHOSPHOENOLPYRUVATE CARBOXYLASE FAMILY PROTEIN"/>
    <property type="match status" value="1"/>
</dbReference>
<sequence>METTAASSPSAASKFRHMLATKDIIVAPGVYDGFSAQIALETGAGICASKLGQADLGLVTLNDMRSHAEMMANLDPKIPLIADADTGYGGANMVACTAKRCGYLGGKAVVDTDTFVQRIRAAAQARRRLALDIVVIARTDALQTDGFDEAVRRLKAAAESGADVAFLEGIQNDQQAREVCRALAPVPVLLNMVEHGATPSWTPDEARQLGFKIIFFPFAVLAPVYKAIRQAFVRIKETGRTGLDPEFTPKRLFTIVGLEDAVRVEDEAGGSLYDGV</sequence>